<dbReference type="KEGG" id="cfem:HCR03_08730"/>
<reference evidence="4 5" key="1">
    <citation type="submission" date="2020-08" db="EMBL/GenBank/DDBJ databases">
        <title>The isolate Caproiciproducens sp. 7D4C2 produces n-caproate at mildly acidic conditions from hexoses: genome and rBOX comparison with related strains and chain-elongating bacteria.</title>
        <authorList>
            <person name="Esquivel-Elizondo S."/>
            <person name="Bagci C."/>
            <person name="Temovska M."/>
            <person name="Jeon B.S."/>
            <person name="Bessarab I."/>
            <person name="Williams R.B.H."/>
            <person name="Huson D.H."/>
            <person name="Angenent L.T."/>
        </authorList>
    </citation>
    <scope>NUCLEOTIDE SEQUENCE [LARGE SCALE GENOMIC DNA]</scope>
    <source>
        <strain evidence="4 5">7D4C2</strain>
    </source>
</reference>
<dbReference type="Proteomes" id="UP000515909">
    <property type="component" value="Chromosome"/>
</dbReference>
<dbReference type="Pfam" id="PF07508">
    <property type="entry name" value="Recombinase"/>
    <property type="match status" value="1"/>
</dbReference>
<feature type="coiled-coil region" evidence="1">
    <location>
        <begin position="475"/>
        <end position="505"/>
    </location>
</feature>
<dbReference type="PROSITE" id="PS51736">
    <property type="entry name" value="RECOMBINASES_3"/>
    <property type="match status" value="1"/>
</dbReference>
<dbReference type="AlphaFoldDB" id="A0A7G8TF83"/>
<evidence type="ECO:0000256" key="1">
    <source>
        <dbReference type="SAM" id="Coils"/>
    </source>
</evidence>
<dbReference type="PANTHER" id="PTHR30461">
    <property type="entry name" value="DNA-INVERTASE FROM LAMBDOID PROPHAGE"/>
    <property type="match status" value="1"/>
</dbReference>
<dbReference type="GO" id="GO:0000150">
    <property type="term" value="F:DNA strand exchange activity"/>
    <property type="evidence" value="ECO:0007669"/>
    <property type="project" value="InterPro"/>
</dbReference>
<dbReference type="InterPro" id="IPR036162">
    <property type="entry name" value="Resolvase-like_N_sf"/>
</dbReference>
<dbReference type="Pfam" id="PF00239">
    <property type="entry name" value="Resolvase"/>
    <property type="match status" value="1"/>
</dbReference>
<name>A0A7G8TF83_9FIRM</name>
<dbReference type="InterPro" id="IPR011109">
    <property type="entry name" value="DNA_bind_recombinase_dom"/>
</dbReference>
<evidence type="ECO:0000313" key="5">
    <source>
        <dbReference type="Proteomes" id="UP000515909"/>
    </source>
</evidence>
<dbReference type="InterPro" id="IPR050639">
    <property type="entry name" value="SSR_resolvase"/>
</dbReference>
<keyword evidence="1" id="KW-0175">Coiled coil</keyword>
<dbReference type="InterPro" id="IPR006119">
    <property type="entry name" value="Resolv_N"/>
</dbReference>
<dbReference type="Gene3D" id="3.90.1750.20">
    <property type="entry name" value="Putative Large Serine Recombinase, Chain B, Domain 2"/>
    <property type="match status" value="1"/>
</dbReference>
<dbReference type="SUPFAM" id="SSF53041">
    <property type="entry name" value="Resolvase-like"/>
    <property type="match status" value="1"/>
</dbReference>
<proteinExistence type="predicted"/>
<accession>A0A7G8TF83</accession>
<dbReference type="RefSeq" id="WP_187037733.1">
    <property type="nucleotide sequence ID" value="NZ_CP060286.1"/>
</dbReference>
<dbReference type="InterPro" id="IPR025827">
    <property type="entry name" value="Zn_ribbon_recom_dom"/>
</dbReference>
<dbReference type="SMART" id="SM00857">
    <property type="entry name" value="Resolvase"/>
    <property type="match status" value="1"/>
</dbReference>
<evidence type="ECO:0000259" key="2">
    <source>
        <dbReference type="PROSITE" id="PS51736"/>
    </source>
</evidence>
<dbReference type="Gene3D" id="3.40.50.1390">
    <property type="entry name" value="Resolvase, N-terminal catalytic domain"/>
    <property type="match status" value="1"/>
</dbReference>
<dbReference type="PROSITE" id="PS51737">
    <property type="entry name" value="RECOMBINASE_DNA_BIND"/>
    <property type="match status" value="1"/>
</dbReference>
<dbReference type="PANTHER" id="PTHR30461:SF23">
    <property type="entry name" value="DNA RECOMBINASE-RELATED"/>
    <property type="match status" value="1"/>
</dbReference>
<gene>
    <name evidence="4" type="ORF">HCR03_08730</name>
</gene>
<organism evidence="4 5">
    <name type="scientific">Caproicibacter fermentans</name>
    <dbReference type="NCBI Taxonomy" id="2576756"/>
    <lineage>
        <taxon>Bacteria</taxon>
        <taxon>Bacillati</taxon>
        <taxon>Bacillota</taxon>
        <taxon>Clostridia</taxon>
        <taxon>Eubacteriales</taxon>
        <taxon>Acutalibacteraceae</taxon>
        <taxon>Caproicibacter</taxon>
    </lineage>
</organism>
<dbReference type="InterPro" id="IPR038109">
    <property type="entry name" value="DNA_bind_recomb_sf"/>
</dbReference>
<evidence type="ECO:0000313" key="4">
    <source>
        <dbReference type="EMBL" id="QNK42274.1"/>
    </source>
</evidence>
<dbReference type="EMBL" id="CP060286">
    <property type="protein sequence ID" value="QNK42274.1"/>
    <property type="molecule type" value="Genomic_DNA"/>
</dbReference>
<feature type="domain" description="Recombinase" evidence="3">
    <location>
        <begin position="182"/>
        <end position="323"/>
    </location>
</feature>
<protein>
    <submittedName>
        <fullName evidence="4">Recombinase family protein</fullName>
    </submittedName>
</protein>
<sequence>MARKSRIYAQPLNAALPIRVYKTGLYVRLSVIDSGKVDSDTVQNQESLLRAYMADKTEFSLYEVYIDNGETGVNFKRDAFERLIQDVRNGKVDCIIVKDLSRFGRNYIEAGEYLEKIFPFLGVRFIAINDRYDSADPATSDILTMHLKNLVNAVYASDISRKICPVLKAKQERGEFIGAWASYGYRKAEDDKHQLMVDDNVAYIVRDIFQWRLLGMSYQMIARKLNELGIPSPSKYRYEQGFIKEERLKDLPWRVATIKSIIRNEIYLGHMVQGKKREALWKGQKQSQVPKEQWIVVKNTHEAIIDERTFYQVQRVNEQANADYYAKLERFSGIQNTENILKGLVYCGNCGKNLVRYKNVRENRHTEPKYHVWYNYICPIHSGDPASCPFTSIPEKDLLNTVFTVIQSQLAIAVDMEKLIRSAKRQSFVTAERQRLQSKMRQTIDEVEGVIRHRETLYEDYSEKLMTEQDYVYVRNRYKEKEAELRRQLEQLKTEENSLRESTTEENPWLSAFLRFRDEAFLTREMAEELIERIIVYSRTNVKIELRFGDEYQKLQEELSPMLEVAVNG</sequence>
<dbReference type="GO" id="GO:0003677">
    <property type="term" value="F:DNA binding"/>
    <property type="evidence" value="ECO:0007669"/>
    <property type="project" value="InterPro"/>
</dbReference>
<feature type="domain" description="Resolvase/invertase-type recombinase catalytic" evidence="2">
    <location>
        <begin position="22"/>
        <end position="174"/>
    </location>
</feature>
<evidence type="ECO:0000259" key="3">
    <source>
        <dbReference type="PROSITE" id="PS51737"/>
    </source>
</evidence>
<dbReference type="Pfam" id="PF13408">
    <property type="entry name" value="Zn_ribbon_recom"/>
    <property type="match status" value="1"/>
</dbReference>